<evidence type="ECO:0000313" key="1">
    <source>
        <dbReference type="EMBL" id="PIB23209.1"/>
    </source>
</evidence>
<dbReference type="InterPro" id="IPR011049">
    <property type="entry name" value="Serralysin-like_metalloprot_C"/>
</dbReference>
<evidence type="ECO:0000313" key="2">
    <source>
        <dbReference type="Proteomes" id="UP000231516"/>
    </source>
</evidence>
<dbReference type="Gene3D" id="2.150.10.10">
    <property type="entry name" value="Serralysin-like metalloprotease, C-terminal"/>
    <property type="match status" value="1"/>
</dbReference>
<gene>
    <name evidence="1" type="ORF">BFP76_09325</name>
</gene>
<keyword evidence="2" id="KW-1185">Reference proteome</keyword>
<sequence length="210" mass="23670">MAIAASPSGGVLLDTNGRDTLRGDIGDDIFTMHRDGLRDYIRRFDLANDLIDLSAFNVTWQEVNIAHRSGNNFIITIRGERTMLTLEPDPNGQSYDFLSIDETSFIFNTGAATPASNILLDQSGKSRINGTDQPDIFIFHEDYETDVIKFFDPQKDKVDLSGFNVVFSELEFETDKAGKVLIHVADETIIIRDCSYEMIATDYTEDMFIF</sequence>
<proteinExistence type="predicted"/>
<protein>
    <recommendedName>
        <fullName evidence="3">Peptidase M10 serralysin C-terminal domain-containing protein</fullName>
    </recommendedName>
</protein>
<accession>A0A2G5K261</accession>
<dbReference type="Proteomes" id="UP000231516">
    <property type="component" value="Unassembled WGS sequence"/>
</dbReference>
<comment type="caution">
    <text evidence="1">The sequence shown here is derived from an EMBL/GenBank/DDBJ whole genome shotgun (WGS) entry which is preliminary data.</text>
</comment>
<dbReference type="SUPFAM" id="SSF51120">
    <property type="entry name" value="beta-Roll"/>
    <property type="match status" value="1"/>
</dbReference>
<evidence type="ECO:0008006" key="3">
    <source>
        <dbReference type="Google" id="ProtNLM"/>
    </source>
</evidence>
<dbReference type="OrthoDB" id="9342475at2"/>
<reference evidence="1 2" key="1">
    <citation type="submission" date="2016-08" db="EMBL/GenBank/DDBJ databases">
        <title>Draft genome of Amylibacter sp. strain 4G11.</title>
        <authorList>
            <person name="Wong S.-K."/>
            <person name="Hamasaki K."/>
            <person name="Yoshizawa S."/>
        </authorList>
    </citation>
    <scope>NUCLEOTIDE SEQUENCE [LARGE SCALE GENOMIC DNA]</scope>
    <source>
        <strain evidence="1 2">4G11</strain>
    </source>
</reference>
<dbReference type="EMBL" id="MDGM01000014">
    <property type="protein sequence ID" value="PIB23209.1"/>
    <property type="molecule type" value="Genomic_DNA"/>
</dbReference>
<organism evidence="1 2">
    <name type="scientific">Paramylibacter kogurei</name>
    <dbReference type="NCBI Taxonomy" id="1889778"/>
    <lineage>
        <taxon>Bacteria</taxon>
        <taxon>Pseudomonadati</taxon>
        <taxon>Pseudomonadota</taxon>
        <taxon>Alphaproteobacteria</taxon>
        <taxon>Rhodobacterales</taxon>
        <taxon>Paracoccaceae</taxon>
        <taxon>Paramylibacter</taxon>
    </lineage>
</organism>
<dbReference type="RefSeq" id="WP_099594491.1">
    <property type="nucleotide sequence ID" value="NZ_MDGM01000014.1"/>
</dbReference>
<dbReference type="AlphaFoldDB" id="A0A2G5K261"/>
<name>A0A2G5K261_9RHOB</name>